<protein>
    <submittedName>
        <fullName evidence="8">DHA1 family inner membrane transport protein</fullName>
    </submittedName>
</protein>
<feature type="transmembrane region" description="Helical" evidence="6">
    <location>
        <begin position="81"/>
        <end position="103"/>
    </location>
</feature>
<keyword evidence="4 6" id="KW-1133">Transmembrane helix</keyword>
<feature type="transmembrane region" description="Helical" evidence="6">
    <location>
        <begin position="223"/>
        <end position="244"/>
    </location>
</feature>
<feature type="transmembrane region" description="Helical" evidence="6">
    <location>
        <begin position="276"/>
        <end position="295"/>
    </location>
</feature>
<gene>
    <name evidence="8" type="ORF">DFR68_113144</name>
</gene>
<evidence type="ECO:0000313" key="8">
    <source>
        <dbReference type="EMBL" id="RDI45373.1"/>
    </source>
</evidence>
<keyword evidence="9" id="KW-1185">Reference proteome</keyword>
<dbReference type="InterPro" id="IPR011701">
    <property type="entry name" value="MFS"/>
</dbReference>
<keyword evidence="5 6" id="KW-0472">Membrane</keyword>
<dbReference type="PROSITE" id="PS50850">
    <property type="entry name" value="MFS"/>
    <property type="match status" value="1"/>
</dbReference>
<feature type="transmembrane region" description="Helical" evidence="6">
    <location>
        <begin position="335"/>
        <end position="361"/>
    </location>
</feature>
<dbReference type="AlphaFoldDB" id="A0A370GTW9"/>
<sequence length="371" mass="37501">MACTEFVPVGLLPEIVDDLHITAGSAGQLVTVNALALAVGAPLLAAIFARADRRRVLAAALAVFAIGHIVAGLAPNYPVLLASRLISGATMGLYLATALATGVRLAEEPRRARTIATIVAGISTATAFGVPASTVLGQSLGWRLALGGLAVPAVLALALNMAVLPSLAGDETHSPIKRFTALKSRPVVIALAAIVVFWGATFTVYTYLTPLLQSRAGFTDSAITGVLFMAGLCAIVGNIFGGWLADIRPHWALVGTATATTVAILFTLPATTSTTGAVALVAMWQLAAWSFVPAAQSGLYRVAGTGGEFALSFAVSGFNIGIVVGAGLGGSALDLAGLSAIATLGGALSVTALVLVLALVLHISRTPAHPL</sequence>
<dbReference type="InterPro" id="IPR050189">
    <property type="entry name" value="MFS_Efflux_Transporters"/>
</dbReference>
<dbReference type="Pfam" id="PF07690">
    <property type="entry name" value="MFS_1"/>
    <property type="match status" value="1"/>
</dbReference>
<feature type="domain" description="Major facilitator superfamily (MFS) profile" evidence="7">
    <location>
        <begin position="1"/>
        <end position="364"/>
    </location>
</feature>
<dbReference type="Proteomes" id="UP000255355">
    <property type="component" value="Unassembled WGS sequence"/>
</dbReference>
<feature type="transmembrane region" description="Helical" evidence="6">
    <location>
        <begin position="251"/>
        <end position="270"/>
    </location>
</feature>
<evidence type="ECO:0000313" key="9">
    <source>
        <dbReference type="Proteomes" id="UP000255355"/>
    </source>
</evidence>
<reference evidence="8 9" key="1">
    <citation type="submission" date="2018-07" db="EMBL/GenBank/DDBJ databases">
        <title>Genomic Encyclopedia of Type Strains, Phase IV (KMG-IV): sequencing the most valuable type-strain genomes for metagenomic binning, comparative biology and taxonomic classification.</title>
        <authorList>
            <person name="Goeker M."/>
        </authorList>
    </citation>
    <scope>NUCLEOTIDE SEQUENCE [LARGE SCALE GENOMIC DNA]</scope>
    <source>
        <strain evidence="8 9">DSM 44952</strain>
    </source>
</reference>
<comment type="caution">
    <text evidence="8">The sequence shown here is derived from an EMBL/GenBank/DDBJ whole genome shotgun (WGS) entry which is preliminary data.</text>
</comment>
<dbReference type="SUPFAM" id="SSF103473">
    <property type="entry name" value="MFS general substrate transporter"/>
    <property type="match status" value="1"/>
</dbReference>
<dbReference type="PANTHER" id="PTHR43124">
    <property type="entry name" value="PURINE EFFLUX PUMP PBUE"/>
    <property type="match status" value="1"/>
</dbReference>
<dbReference type="Gene3D" id="1.20.1250.20">
    <property type="entry name" value="MFS general substrate transporter like domains"/>
    <property type="match status" value="2"/>
</dbReference>
<dbReference type="GO" id="GO:0022857">
    <property type="term" value="F:transmembrane transporter activity"/>
    <property type="evidence" value="ECO:0007669"/>
    <property type="project" value="InterPro"/>
</dbReference>
<evidence type="ECO:0000256" key="1">
    <source>
        <dbReference type="ARBA" id="ARBA00004651"/>
    </source>
</evidence>
<keyword evidence="2" id="KW-1003">Cell membrane</keyword>
<feature type="transmembrane region" description="Helical" evidence="6">
    <location>
        <begin position="307"/>
        <end position="329"/>
    </location>
</feature>
<evidence type="ECO:0000256" key="6">
    <source>
        <dbReference type="SAM" id="Phobius"/>
    </source>
</evidence>
<dbReference type="CDD" id="cd17324">
    <property type="entry name" value="MFS_NepI_like"/>
    <property type="match status" value="1"/>
</dbReference>
<feature type="transmembrane region" description="Helical" evidence="6">
    <location>
        <begin position="29"/>
        <end position="49"/>
    </location>
</feature>
<evidence type="ECO:0000259" key="7">
    <source>
        <dbReference type="PROSITE" id="PS50850"/>
    </source>
</evidence>
<dbReference type="InterPro" id="IPR020846">
    <property type="entry name" value="MFS_dom"/>
</dbReference>
<proteinExistence type="predicted"/>
<name>A0A370GTW9_9NOCA</name>
<evidence type="ECO:0000256" key="3">
    <source>
        <dbReference type="ARBA" id="ARBA00022692"/>
    </source>
</evidence>
<dbReference type="PANTHER" id="PTHR43124:SF10">
    <property type="entry name" value="PURINE EFFLUX PUMP PBUE"/>
    <property type="match status" value="1"/>
</dbReference>
<comment type="subcellular location">
    <subcellularLocation>
        <location evidence="1">Cell membrane</location>
        <topology evidence="1">Multi-pass membrane protein</topology>
    </subcellularLocation>
</comment>
<evidence type="ECO:0000256" key="4">
    <source>
        <dbReference type="ARBA" id="ARBA00022989"/>
    </source>
</evidence>
<dbReference type="InterPro" id="IPR036259">
    <property type="entry name" value="MFS_trans_sf"/>
</dbReference>
<dbReference type="EMBL" id="QQAZ01000013">
    <property type="protein sequence ID" value="RDI45373.1"/>
    <property type="molecule type" value="Genomic_DNA"/>
</dbReference>
<dbReference type="GO" id="GO:0005886">
    <property type="term" value="C:plasma membrane"/>
    <property type="evidence" value="ECO:0007669"/>
    <property type="project" value="UniProtKB-SubCell"/>
</dbReference>
<evidence type="ECO:0000256" key="5">
    <source>
        <dbReference type="ARBA" id="ARBA00023136"/>
    </source>
</evidence>
<accession>A0A370GTW9</accession>
<feature type="transmembrane region" description="Helical" evidence="6">
    <location>
        <begin position="56"/>
        <end position="75"/>
    </location>
</feature>
<feature type="transmembrane region" description="Helical" evidence="6">
    <location>
        <begin position="187"/>
        <end position="208"/>
    </location>
</feature>
<evidence type="ECO:0000256" key="2">
    <source>
        <dbReference type="ARBA" id="ARBA00022475"/>
    </source>
</evidence>
<organism evidence="8 9">
    <name type="scientific">Nocardia mexicana</name>
    <dbReference type="NCBI Taxonomy" id="279262"/>
    <lineage>
        <taxon>Bacteria</taxon>
        <taxon>Bacillati</taxon>
        <taxon>Actinomycetota</taxon>
        <taxon>Actinomycetes</taxon>
        <taxon>Mycobacteriales</taxon>
        <taxon>Nocardiaceae</taxon>
        <taxon>Nocardia</taxon>
    </lineage>
</organism>
<feature type="transmembrane region" description="Helical" evidence="6">
    <location>
        <begin position="115"/>
        <end position="136"/>
    </location>
</feature>
<feature type="transmembrane region" description="Helical" evidence="6">
    <location>
        <begin position="142"/>
        <end position="167"/>
    </location>
</feature>
<keyword evidence="3 6" id="KW-0812">Transmembrane</keyword>